<feature type="transmembrane region" description="Helical" evidence="28">
    <location>
        <begin position="408"/>
        <end position="427"/>
    </location>
</feature>
<evidence type="ECO:0000256" key="16">
    <source>
        <dbReference type="ARBA" id="ARBA00044898"/>
    </source>
</evidence>
<evidence type="ECO:0000256" key="27">
    <source>
        <dbReference type="SAM" id="MobiDB-lite"/>
    </source>
</evidence>
<proteinExistence type="inferred from homology"/>
<evidence type="ECO:0000256" key="1">
    <source>
        <dbReference type="ARBA" id="ARBA00004155"/>
    </source>
</evidence>
<evidence type="ECO:0000256" key="5">
    <source>
        <dbReference type="ARBA" id="ARBA00022692"/>
    </source>
</evidence>
<evidence type="ECO:0000256" key="6">
    <source>
        <dbReference type="ARBA" id="ARBA00022989"/>
    </source>
</evidence>
<sequence>MGSKSKSASSKRAPALSEPQDHAAPSSKRSKKLQYEAPSSISLSDPDEGIVKAKSSGKDMDMDVDIGTDRVQDAVQEERDEDDDSDVDIQDNDRESSGESDVEDDEDKELKATAAATPKMAAHTSDRVQKVMTNPEIEAAFHNEYMTQITQAFGDELNTLREALNSQLEEWLGTDYATHQYHLNLLYSVYSFPNVVLPLLGGLLIDRLSASRMLILFSLCVFVGQGIFAIGVSVKSIWVMVLGRLVFGVGSGCLEVAQAKITTDWFKARWLGLALGLNLSFARIATAMNDILSPRIAVRGGGVIAASWTGFAICALSLFCSGFLAHLDRPESRRSAGVRVDAGDRKNDQIRSRKDNIVGRSAIGVSSDSTMTMSSLALEEEDDLERDNEMAEDDQMVYSKTFTLEARFWILCLCCISLYGAVVPFIHVSSDFLQKKWYPDNPTKAGAIMSIPDIVSSVGSPFCGYIVDRLGHRARYIPVAALLLIWAHVQLGFTHITPIMAMCILGLAYSLFASVIWPCIPFLVQDHQLGTAYGLVIIALNISLTVFPMIVASILYATHGSYSHIERLFVGLAVIGLILSILLNVLDQRRGRHSQLIEDSSPVDQHHNEADDDYLDIEESLGHDRQRDRLNQQYYHGNLGHDDPRQPGFEHRRQCRFPEETMLLQDEDFNMQEVQDMVTTKSVGEGIVTIIPHSRRFALPPLITALMVLSSSVEGNTPLSIVNKTPVDVTLFVMSRCPDAVKCEAVFSKVFETENLPPVNPLLSYIGTIDRTTTIDTATLTATTTTSVTCKHGPLECAGNTQQLCFKKYFPDPKVWVPFVVTMNSWVPNRIGEPEYAREVAEEIVGGGDSDVLDQVDACGKGREGFALLVASIQHTIDHGVGTSCTVYIDNKKRCVIDGGVWRECPEGSSVEDFVRTITEAASRFFSRFRGRRVFRRSATA</sequence>
<comment type="catalytic activity">
    <reaction evidence="19">
        <text>L-arginyl-glycine(out) = L-arginyl-glycine(in)</text>
        <dbReference type="Rhea" id="RHEA:79391"/>
        <dbReference type="ChEBI" id="CHEBI:229955"/>
    </reaction>
</comment>
<evidence type="ECO:0000256" key="2">
    <source>
        <dbReference type="ARBA" id="ARBA00005679"/>
    </source>
</evidence>
<feature type="compositionally biased region" description="Acidic residues" evidence="27">
    <location>
        <begin position="98"/>
        <end position="107"/>
    </location>
</feature>
<protein>
    <recommendedName>
        <fullName evidence="23">Lysosomal dipeptide transporter MFSD1</fullName>
    </recommendedName>
    <alternativeName>
        <fullName evidence="24">Major facilitator superfamily domain-containing protein 1</fullName>
    </alternativeName>
</protein>
<reference evidence="30" key="1">
    <citation type="journal article" date="2020" name="Fungal Divers.">
        <title>Resolving the Mortierellaceae phylogeny through synthesis of multi-gene phylogenetics and phylogenomics.</title>
        <authorList>
            <person name="Vandepol N."/>
            <person name="Liber J."/>
            <person name="Desiro A."/>
            <person name="Na H."/>
            <person name="Kennedy M."/>
            <person name="Barry K."/>
            <person name="Grigoriev I.V."/>
            <person name="Miller A.N."/>
            <person name="O'Donnell K."/>
            <person name="Stajich J.E."/>
            <person name="Bonito G."/>
        </authorList>
    </citation>
    <scope>NUCLEOTIDE SEQUENCE</scope>
    <source>
        <strain evidence="30">REB-010B</strain>
    </source>
</reference>
<comment type="catalytic activity">
    <reaction evidence="16">
        <text>L-aspartyl-L-lysine(out) = L-aspartyl-L-lysine(in)</text>
        <dbReference type="Rhea" id="RHEA:79411"/>
        <dbReference type="ChEBI" id="CHEBI:229953"/>
    </reaction>
</comment>
<comment type="catalytic activity">
    <reaction evidence="10">
        <text>L-lysyl-L-alanine(out) = L-lysyl-L-alanine(in)</text>
        <dbReference type="Rhea" id="RHEA:79399"/>
        <dbReference type="ChEBI" id="CHEBI:229954"/>
    </reaction>
</comment>
<comment type="catalytic activity">
    <reaction evidence="15">
        <text>L-alpha-aminoacyl-L-lysine(out) = L-alpha-aminoacyl-L-lysine(in)</text>
        <dbReference type="Rhea" id="RHEA:79383"/>
        <dbReference type="ChEBI" id="CHEBI:229966"/>
    </reaction>
</comment>
<comment type="catalytic activity">
    <reaction evidence="21">
        <text>L-alanyl-L-lysine(out) = L-alanyl-L-lysine(in)</text>
        <dbReference type="Rhea" id="RHEA:79415"/>
        <dbReference type="ChEBI" id="CHEBI:192470"/>
    </reaction>
</comment>
<keyword evidence="9" id="KW-0458">Lysosome</keyword>
<feature type="region of interest" description="Disordered" evidence="27">
    <location>
        <begin position="1"/>
        <end position="126"/>
    </location>
</feature>
<evidence type="ECO:0000256" key="20">
    <source>
        <dbReference type="ARBA" id="ARBA00044912"/>
    </source>
</evidence>
<comment type="catalytic activity">
    <reaction evidence="11">
        <text>L-histidyl-glycine(out) = L-histidyl-glycine(in)</text>
        <dbReference type="Rhea" id="RHEA:79395"/>
        <dbReference type="ChEBI" id="CHEBI:229957"/>
    </reaction>
</comment>
<dbReference type="Proteomes" id="UP000738325">
    <property type="component" value="Unassembled WGS sequence"/>
</dbReference>
<evidence type="ECO:0000256" key="21">
    <source>
        <dbReference type="ARBA" id="ARBA00044919"/>
    </source>
</evidence>
<feature type="compositionally biased region" description="Low complexity" evidence="27">
    <location>
        <begin position="1"/>
        <end position="17"/>
    </location>
</feature>
<dbReference type="Pfam" id="PF07690">
    <property type="entry name" value="MFS_1"/>
    <property type="match status" value="1"/>
</dbReference>
<evidence type="ECO:0000313" key="31">
    <source>
        <dbReference type="Proteomes" id="UP000738325"/>
    </source>
</evidence>
<dbReference type="OrthoDB" id="424834at2759"/>
<evidence type="ECO:0000256" key="25">
    <source>
        <dbReference type="ARBA" id="ARBA00045709"/>
    </source>
</evidence>
<evidence type="ECO:0000256" key="28">
    <source>
        <dbReference type="SAM" id="Phobius"/>
    </source>
</evidence>
<feature type="transmembrane region" description="Helical" evidence="28">
    <location>
        <begin position="474"/>
        <end position="493"/>
    </location>
</feature>
<dbReference type="GO" id="GO:0022857">
    <property type="term" value="F:transmembrane transporter activity"/>
    <property type="evidence" value="ECO:0007669"/>
    <property type="project" value="InterPro"/>
</dbReference>
<dbReference type="InterPro" id="IPR052187">
    <property type="entry name" value="MFSD1"/>
</dbReference>
<comment type="catalytic activity">
    <reaction evidence="22">
        <text>L-lysyl-glycine(out) = L-lysyl-glycine(in)</text>
        <dbReference type="Rhea" id="RHEA:79407"/>
        <dbReference type="ChEBI" id="CHEBI:191202"/>
    </reaction>
</comment>
<feature type="compositionally biased region" description="Basic and acidic residues" evidence="27">
    <location>
        <begin position="56"/>
        <end position="72"/>
    </location>
</feature>
<organism evidence="30 31">
    <name type="scientific">Dissophora globulifera</name>
    <dbReference type="NCBI Taxonomy" id="979702"/>
    <lineage>
        <taxon>Eukaryota</taxon>
        <taxon>Fungi</taxon>
        <taxon>Fungi incertae sedis</taxon>
        <taxon>Mucoromycota</taxon>
        <taxon>Mortierellomycotina</taxon>
        <taxon>Mortierellomycetes</taxon>
        <taxon>Mortierellales</taxon>
        <taxon>Mortierellaceae</taxon>
        <taxon>Dissophora</taxon>
    </lineage>
</organism>
<evidence type="ECO:0000256" key="8">
    <source>
        <dbReference type="ARBA" id="ARBA00023180"/>
    </source>
</evidence>
<comment type="catalytic activity">
    <reaction evidence="20">
        <text>L-histidyl-L-alpha-amino acid(out) = L-histidyl-L-alpha-amino acid(in)</text>
        <dbReference type="Rhea" id="RHEA:79379"/>
        <dbReference type="ChEBI" id="CHEBI:229964"/>
    </reaction>
</comment>
<dbReference type="PANTHER" id="PTHR23512">
    <property type="entry name" value="MAJOR FACILITATOR SUPERFAMILY DOMAIN-CONTAINING PROTEIN 1"/>
    <property type="match status" value="1"/>
</dbReference>
<evidence type="ECO:0000256" key="13">
    <source>
        <dbReference type="ARBA" id="ARBA00044884"/>
    </source>
</evidence>
<comment type="subunit">
    <text evidence="26">Homodimer. Interacts with lysosomal protein GLMP (via lumenal domain); the interaction starts while both proteins are still in the endoplasmic reticulum and is required for stabilization of MFSD1 in lysosomes but has no direct effect on its targeting to lysosomes or transporter activity.</text>
</comment>
<evidence type="ECO:0000256" key="24">
    <source>
        <dbReference type="ARBA" id="ARBA00045018"/>
    </source>
</evidence>
<evidence type="ECO:0000256" key="23">
    <source>
        <dbReference type="ARBA" id="ARBA00044985"/>
    </source>
</evidence>
<evidence type="ECO:0000256" key="11">
    <source>
        <dbReference type="ARBA" id="ARBA00044878"/>
    </source>
</evidence>
<evidence type="ECO:0000256" key="7">
    <source>
        <dbReference type="ARBA" id="ARBA00023136"/>
    </source>
</evidence>
<dbReference type="PROSITE" id="PS50850">
    <property type="entry name" value="MFS"/>
    <property type="match status" value="1"/>
</dbReference>
<dbReference type="Pfam" id="PF03227">
    <property type="entry name" value="GILT"/>
    <property type="match status" value="1"/>
</dbReference>
<keyword evidence="7 28" id="KW-0472">Membrane</keyword>
<evidence type="ECO:0000256" key="22">
    <source>
        <dbReference type="ARBA" id="ARBA00044924"/>
    </source>
</evidence>
<comment type="caution">
    <text evidence="30">The sequence shown here is derived from an EMBL/GenBank/DDBJ whole genome shotgun (WGS) entry which is preliminary data.</text>
</comment>
<feature type="transmembrane region" description="Helical" evidence="28">
    <location>
        <begin position="268"/>
        <end position="285"/>
    </location>
</feature>
<comment type="catalytic activity">
    <reaction evidence="14">
        <text>L-lysyl-L-alpha-amino acid(out) = L-lysyl-L-alpha-amino acid(in)</text>
        <dbReference type="Rhea" id="RHEA:79387"/>
        <dbReference type="ChEBI" id="CHEBI:229965"/>
    </reaction>
</comment>
<dbReference type="InterPro" id="IPR036259">
    <property type="entry name" value="MFS_trans_sf"/>
</dbReference>
<comment type="similarity">
    <text evidence="3">Belongs to the major facilitator superfamily.</text>
</comment>
<dbReference type="PANTHER" id="PTHR23512:SF3">
    <property type="entry name" value="MAJOR FACILITATOR SUPERFAMILY DOMAIN-CONTAINING PROTEIN 1"/>
    <property type="match status" value="1"/>
</dbReference>
<dbReference type="AlphaFoldDB" id="A0A9P6UTX4"/>
<evidence type="ECO:0000256" key="18">
    <source>
        <dbReference type="ARBA" id="ARBA00044900"/>
    </source>
</evidence>
<comment type="function">
    <text evidence="25">Lysosomal dipeptide uniporter that selectively exports lysine, arginine or histidine-containing dipeptides with a net positive charge from the lysosome lumen into the cytosol. Could play a role in a specific type of protein O-glycosylation indirectly regulating macrophages migration and tissue invasion. Also essential for liver homeostasis.</text>
</comment>
<feature type="transmembrane region" description="Helical" evidence="28">
    <location>
        <begin position="499"/>
        <end position="520"/>
    </location>
</feature>
<comment type="similarity">
    <text evidence="2">Belongs to the GILT family.</text>
</comment>
<gene>
    <name evidence="30" type="ORF">BGZ99_005097</name>
</gene>
<evidence type="ECO:0000256" key="19">
    <source>
        <dbReference type="ARBA" id="ARBA00044903"/>
    </source>
</evidence>
<dbReference type="InterPro" id="IPR020846">
    <property type="entry name" value="MFS_dom"/>
</dbReference>
<keyword evidence="31" id="KW-1185">Reference proteome</keyword>
<evidence type="ECO:0000256" key="9">
    <source>
        <dbReference type="ARBA" id="ARBA00023228"/>
    </source>
</evidence>
<feature type="transmembrane region" description="Helical" evidence="28">
    <location>
        <begin position="185"/>
        <end position="205"/>
    </location>
</feature>
<dbReference type="GO" id="GO:0016671">
    <property type="term" value="F:oxidoreductase activity, acting on a sulfur group of donors, disulfide as acceptor"/>
    <property type="evidence" value="ECO:0007669"/>
    <property type="project" value="InterPro"/>
</dbReference>
<accession>A0A9P6UTX4</accession>
<keyword evidence="8" id="KW-0325">Glycoprotein</keyword>
<dbReference type="EMBL" id="JAAAIP010000323">
    <property type="protein sequence ID" value="KAG0319457.1"/>
    <property type="molecule type" value="Genomic_DNA"/>
</dbReference>
<feature type="compositionally biased region" description="Acidic residues" evidence="27">
    <location>
        <begin position="78"/>
        <end position="90"/>
    </location>
</feature>
<evidence type="ECO:0000256" key="15">
    <source>
        <dbReference type="ARBA" id="ARBA00044893"/>
    </source>
</evidence>
<evidence type="ECO:0000256" key="17">
    <source>
        <dbReference type="ARBA" id="ARBA00044899"/>
    </source>
</evidence>
<feature type="transmembrane region" description="Helical" evidence="28">
    <location>
        <begin position="212"/>
        <end position="231"/>
    </location>
</feature>
<evidence type="ECO:0000259" key="29">
    <source>
        <dbReference type="PROSITE" id="PS50850"/>
    </source>
</evidence>
<comment type="catalytic activity">
    <reaction evidence="12">
        <text>L-alpha-aminoacyl-L-arginine(out) = L-alpha-aminoacyl-L-arginine(in)</text>
        <dbReference type="Rhea" id="RHEA:79367"/>
        <dbReference type="ChEBI" id="CHEBI:229968"/>
    </reaction>
</comment>
<evidence type="ECO:0000256" key="26">
    <source>
        <dbReference type="ARBA" id="ARBA00046376"/>
    </source>
</evidence>
<feature type="transmembrane region" description="Helical" evidence="28">
    <location>
        <begin position="305"/>
        <end position="325"/>
    </location>
</feature>
<keyword evidence="6 28" id="KW-1133">Transmembrane helix</keyword>
<name>A0A9P6UTX4_9FUNG</name>
<feature type="transmembrane region" description="Helical" evidence="28">
    <location>
        <begin position="532"/>
        <end position="556"/>
    </location>
</feature>
<dbReference type="Gene3D" id="1.20.1250.20">
    <property type="entry name" value="MFS general substrate transporter like domains"/>
    <property type="match status" value="2"/>
</dbReference>
<dbReference type="InterPro" id="IPR004911">
    <property type="entry name" value="Interferon-induced_GILT"/>
</dbReference>
<keyword evidence="4" id="KW-0813">Transport</keyword>
<dbReference type="SUPFAM" id="SSF103473">
    <property type="entry name" value="MFS general substrate transporter"/>
    <property type="match status" value="1"/>
</dbReference>
<comment type="catalytic activity">
    <reaction evidence="13">
        <text>L-alpha-aminoacyl-L-histidine(out) = L-alpha-aminoacyl-L-histidine(in)</text>
        <dbReference type="Rhea" id="RHEA:79375"/>
        <dbReference type="ChEBI" id="CHEBI:229967"/>
    </reaction>
</comment>
<evidence type="ECO:0000256" key="3">
    <source>
        <dbReference type="ARBA" id="ARBA00008335"/>
    </source>
</evidence>
<feature type="domain" description="Major facilitator superfamily (MFS) profile" evidence="29">
    <location>
        <begin position="147"/>
        <end position="588"/>
    </location>
</feature>
<evidence type="ECO:0000256" key="4">
    <source>
        <dbReference type="ARBA" id="ARBA00022448"/>
    </source>
</evidence>
<comment type="catalytic activity">
    <reaction evidence="18">
        <text>L-lysyl-L-lysine(out) = L-lysyl-L-lysine(in)</text>
        <dbReference type="Rhea" id="RHEA:79403"/>
        <dbReference type="ChEBI" id="CHEBI:229956"/>
    </reaction>
</comment>
<evidence type="ECO:0000256" key="14">
    <source>
        <dbReference type="ARBA" id="ARBA00044891"/>
    </source>
</evidence>
<evidence type="ECO:0000256" key="10">
    <source>
        <dbReference type="ARBA" id="ARBA00044876"/>
    </source>
</evidence>
<feature type="transmembrane region" description="Helical" evidence="28">
    <location>
        <begin position="568"/>
        <end position="586"/>
    </location>
</feature>
<evidence type="ECO:0000313" key="30">
    <source>
        <dbReference type="EMBL" id="KAG0319457.1"/>
    </source>
</evidence>
<evidence type="ECO:0000256" key="12">
    <source>
        <dbReference type="ARBA" id="ARBA00044881"/>
    </source>
</evidence>
<comment type="catalytic activity">
    <reaction evidence="17">
        <text>L-arginyl-L-alpha-amino acid(out) = L-arginyl-L-alpha-amino acid(in)</text>
        <dbReference type="Rhea" id="RHEA:79371"/>
        <dbReference type="ChEBI" id="CHEBI:84315"/>
    </reaction>
</comment>
<comment type="subcellular location">
    <subcellularLocation>
        <location evidence="1">Lysosome membrane</location>
        <topology evidence="1">Multi-pass membrane protein</topology>
    </subcellularLocation>
</comment>
<feature type="compositionally biased region" description="Low complexity" evidence="27">
    <location>
        <begin position="112"/>
        <end position="122"/>
    </location>
</feature>
<dbReference type="InterPro" id="IPR011701">
    <property type="entry name" value="MFS"/>
</dbReference>
<feature type="transmembrane region" description="Helical" evidence="28">
    <location>
        <begin position="447"/>
        <end position="467"/>
    </location>
</feature>
<keyword evidence="5 28" id="KW-0812">Transmembrane</keyword>